<name>A0A0C3SBS0_PHLG1</name>
<feature type="compositionally biased region" description="Polar residues" evidence="1">
    <location>
        <begin position="8"/>
        <end position="24"/>
    </location>
</feature>
<sequence length="111" mass="12279">MILKTRDLSSTVHGPESVQSSVVHLNTLRRPSSRGPQLQTISPPLPARSSRSGLPSYPVRDSPTTEFPAYLEPWGASPDVGYQYFFLELLQPSSVVERRSTVTQECMSCSL</sequence>
<protein>
    <submittedName>
        <fullName evidence="2">Uncharacterized protein</fullName>
    </submittedName>
</protein>
<dbReference type="HOGENOM" id="CLU_2159332_0_0_1"/>
<evidence type="ECO:0000256" key="1">
    <source>
        <dbReference type="SAM" id="MobiDB-lite"/>
    </source>
</evidence>
<dbReference type="Proteomes" id="UP000053257">
    <property type="component" value="Unassembled WGS sequence"/>
</dbReference>
<evidence type="ECO:0000313" key="2">
    <source>
        <dbReference type="EMBL" id="KIP08215.1"/>
    </source>
</evidence>
<dbReference type="EMBL" id="KN840483">
    <property type="protein sequence ID" value="KIP08215.1"/>
    <property type="molecule type" value="Genomic_DNA"/>
</dbReference>
<dbReference type="AlphaFoldDB" id="A0A0C3SBS0"/>
<evidence type="ECO:0000313" key="3">
    <source>
        <dbReference type="Proteomes" id="UP000053257"/>
    </source>
</evidence>
<organism evidence="2 3">
    <name type="scientific">Phlebiopsis gigantea (strain 11061_1 CR5-6)</name>
    <name type="common">White-rot fungus</name>
    <name type="synonym">Peniophora gigantea</name>
    <dbReference type="NCBI Taxonomy" id="745531"/>
    <lineage>
        <taxon>Eukaryota</taxon>
        <taxon>Fungi</taxon>
        <taxon>Dikarya</taxon>
        <taxon>Basidiomycota</taxon>
        <taxon>Agaricomycotina</taxon>
        <taxon>Agaricomycetes</taxon>
        <taxon>Polyporales</taxon>
        <taxon>Phanerochaetaceae</taxon>
        <taxon>Phlebiopsis</taxon>
    </lineage>
</organism>
<proteinExistence type="predicted"/>
<keyword evidence="3" id="KW-1185">Reference proteome</keyword>
<feature type="region of interest" description="Disordered" evidence="1">
    <location>
        <begin position="1"/>
        <end position="62"/>
    </location>
</feature>
<gene>
    <name evidence="2" type="ORF">PHLGIDRAFT_387301</name>
</gene>
<accession>A0A0C3SBS0</accession>
<reference evidence="2 3" key="1">
    <citation type="journal article" date="2014" name="PLoS Genet.">
        <title>Analysis of the Phlebiopsis gigantea genome, transcriptome and secretome provides insight into its pioneer colonization strategies of wood.</title>
        <authorList>
            <person name="Hori C."/>
            <person name="Ishida T."/>
            <person name="Igarashi K."/>
            <person name="Samejima M."/>
            <person name="Suzuki H."/>
            <person name="Master E."/>
            <person name="Ferreira P."/>
            <person name="Ruiz-Duenas F.J."/>
            <person name="Held B."/>
            <person name="Canessa P."/>
            <person name="Larrondo L.F."/>
            <person name="Schmoll M."/>
            <person name="Druzhinina I.S."/>
            <person name="Kubicek C.P."/>
            <person name="Gaskell J.A."/>
            <person name="Kersten P."/>
            <person name="St John F."/>
            <person name="Glasner J."/>
            <person name="Sabat G."/>
            <person name="Splinter BonDurant S."/>
            <person name="Syed K."/>
            <person name="Yadav J."/>
            <person name="Mgbeahuruike A.C."/>
            <person name="Kovalchuk A."/>
            <person name="Asiegbu F.O."/>
            <person name="Lackner G."/>
            <person name="Hoffmeister D."/>
            <person name="Rencoret J."/>
            <person name="Gutierrez A."/>
            <person name="Sun H."/>
            <person name="Lindquist E."/>
            <person name="Barry K."/>
            <person name="Riley R."/>
            <person name="Grigoriev I.V."/>
            <person name="Henrissat B."/>
            <person name="Kues U."/>
            <person name="Berka R.M."/>
            <person name="Martinez A.T."/>
            <person name="Covert S.F."/>
            <person name="Blanchette R.A."/>
            <person name="Cullen D."/>
        </authorList>
    </citation>
    <scope>NUCLEOTIDE SEQUENCE [LARGE SCALE GENOMIC DNA]</scope>
    <source>
        <strain evidence="2 3">11061_1 CR5-6</strain>
    </source>
</reference>